<dbReference type="eggNOG" id="KOG1919">
    <property type="taxonomic scope" value="Eukaryota"/>
</dbReference>
<dbReference type="STRING" id="35128.B8LDV9"/>
<dbReference type="Proteomes" id="UP000001449">
    <property type="component" value="Unassembled WGS sequence"/>
</dbReference>
<evidence type="ECO:0000256" key="2">
    <source>
        <dbReference type="SAM" id="MobiDB-lite"/>
    </source>
</evidence>
<dbReference type="CDD" id="cd02869">
    <property type="entry name" value="PseudoU_synth_RluA_like"/>
    <property type="match status" value="1"/>
</dbReference>
<dbReference type="Pfam" id="PF00849">
    <property type="entry name" value="PseudoU_synth_2"/>
    <property type="match status" value="1"/>
</dbReference>
<protein>
    <recommendedName>
        <fullName evidence="3">Pseudouridine synthase RsuA/RluA-like domain-containing protein</fullName>
    </recommendedName>
</protein>
<dbReference type="GO" id="GO:0003723">
    <property type="term" value="F:RNA binding"/>
    <property type="evidence" value="ECO:0007669"/>
    <property type="project" value="InterPro"/>
</dbReference>
<dbReference type="Gene3D" id="3.30.2350.10">
    <property type="entry name" value="Pseudouridine synthase"/>
    <property type="match status" value="1"/>
</dbReference>
<gene>
    <name evidence="4" type="ORF">THAPSDRAFT_25560</name>
</gene>
<dbReference type="KEGG" id="tps:THAPSDRAFT_25560"/>
<dbReference type="RefSeq" id="XP_002297181.1">
    <property type="nucleotide sequence ID" value="XM_002297145.1"/>
</dbReference>
<dbReference type="InterPro" id="IPR020103">
    <property type="entry name" value="PsdUridine_synth_cat_dom_sf"/>
</dbReference>
<feature type="region of interest" description="Disordered" evidence="2">
    <location>
        <begin position="239"/>
        <end position="267"/>
    </location>
</feature>
<feature type="domain" description="Pseudouridine synthase RsuA/RluA-like" evidence="3">
    <location>
        <begin position="290"/>
        <end position="489"/>
    </location>
</feature>
<feature type="region of interest" description="Disordered" evidence="2">
    <location>
        <begin position="507"/>
        <end position="531"/>
    </location>
</feature>
<dbReference type="GO" id="GO:0000455">
    <property type="term" value="P:enzyme-directed rRNA pseudouridine synthesis"/>
    <property type="evidence" value="ECO:0000318"/>
    <property type="project" value="GO_Central"/>
</dbReference>
<dbReference type="InParanoid" id="B8LDV9"/>
<dbReference type="AlphaFoldDB" id="B8LDV9"/>
<accession>B8LDV9</accession>
<dbReference type="GO" id="GO:0009982">
    <property type="term" value="F:pseudouridine synthase activity"/>
    <property type="evidence" value="ECO:0000318"/>
    <property type="project" value="GO_Central"/>
</dbReference>
<name>B8LDV9_THAPS</name>
<evidence type="ECO:0000313" key="5">
    <source>
        <dbReference type="Proteomes" id="UP000001449"/>
    </source>
</evidence>
<dbReference type="InterPro" id="IPR006224">
    <property type="entry name" value="PsdUridine_synth_RluA-like_CS"/>
</dbReference>
<comment type="similarity">
    <text evidence="1">Belongs to the pseudouridine synthase RluA family.</text>
</comment>
<dbReference type="SUPFAM" id="SSF55120">
    <property type="entry name" value="Pseudouridine synthase"/>
    <property type="match status" value="1"/>
</dbReference>
<dbReference type="OMA" id="ASCCERT"/>
<dbReference type="PROSITE" id="PS01129">
    <property type="entry name" value="PSI_RLU"/>
    <property type="match status" value="1"/>
</dbReference>
<evidence type="ECO:0000259" key="3">
    <source>
        <dbReference type="Pfam" id="PF00849"/>
    </source>
</evidence>
<dbReference type="InterPro" id="IPR006145">
    <property type="entry name" value="PsdUridine_synth_RsuA/RluA"/>
</dbReference>
<reference evidence="4 5" key="1">
    <citation type="journal article" date="2004" name="Science">
        <title>The genome of the diatom Thalassiosira pseudonana: ecology, evolution, and metabolism.</title>
        <authorList>
            <person name="Armbrust E.V."/>
            <person name="Berges J.A."/>
            <person name="Bowler C."/>
            <person name="Green B.R."/>
            <person name="Martinez D."/>
            <person name="Putnam N.H."/>
            <person name="Zhou S."/>
            <person name="Allen A.E."/>
            <person name="Apt K.E."/>
            <person name="Bechner M."/>
            <person name="Brzezinski M.A."/>
            <person name="Chaal B.K."/>
            <person name="Chiovitti A."/>
            <person name="Davis A.K."/>
            <person name="Demarest M.S."/>
            <person name="Detter J.C."/>
            <person name="Glavina T."/>
            <person name="Goodstein D."/>
            <person name="Hadi M.Z."/>
            <person name="Hellsten U."/>
            <person name="Hildebrand M."/>
            <person name="Jenkins B.D."/>
            <person name="Jurka J."/>
            <person name="Kapitonov V.V."/>
            <person name="Kroger N."/>
            <person name="Lau W.W."/>
            <person name="Lane T.W."/>
            <person name="Larimer F.W."/>
            <person name="Lippmeier J.C."/>
            <person name="Lucas S."/>
            <person name="Medina M."/>
            <person name="Montsant A."/>
            <person name="Obornik M."/>
            <person name="Parker M.S."/>
            <person name="Palenik B."/>
            <person name="Pazour G.J."/>
            <person name="Richardson P.M."/>
            <person name="Rynearson T.A."/>
            <person name="Saito M.A."/>
            <person name="Schwartz D.C."/>
            <person name="Thamatrakoln K."/>
            <person name="Valentin K."/>
            <person name="Vardi A."/>
            <person name="Wilkerson F.P."/>
            <person name="Rokhsar D.S."/>
        </authorList>
    </citation>
    <scope>NUCLEOTIDE SEQUENCE [LARGE SCALE GENOMIC DNA]</scope>
    <source>
        <strain evidence="4 5">CCMP1335</strain>
    </source>
</reference>
<feature type="compositionally biased region" description="Basic and acidic residues" evidence="2">
    <location>
        <begin position="327"/>
        <end position="338"/>
    </location>
</feature>
<dbReference type="InterPro" id="IPR050188">
    <property type="entry name" value="RluA_PseudoU_synthase"/>
</dbReference>
<evidence type="ECO:0000313" key="4">
    <source>
        <dbReference type="EMBL" id="EED86506.1"/>
    </source>
</evidence>
<proteinExistence type="inferred from homology"/>
<sequence length="590" mass="64045">MASSFLRSPAATKEVCTRYARNHLAGGLSTRHKGSACDAFVGIYHTSKKTISIRPKYGFCVGVRRASRSPLFSSIANNVDSSKETSECDNVSALLQDAFSTGETDAVQDSLVSYSILQSLLDDNQSAAEDVADILIKSAIEAATSDCIGTGRNVGGLNRVNLAAILNAILASCCERTDDLGGTVALALLEQMDEMHSDDETTMVAPDLVSLSLVYHALEQTSSHPEAQQAILERAQRLAKKGAGSQRRKALAAERRRKPPGSDEGDIRLVEQRLQSLYGSDIHILYQDDDLLIVSKPPGMVCYHNKKTSAGKITTSRKKKSRAANNGKDDGSNDGGDGKLMDISLEDALIDMAFPLSTVNPSARGIVHRLDRGTSGAIVLAKNDETHLRLVASFFLRKATKVYSALVPGSCLQNIDGDEDANVSAMLTIGSEGEIDLPVDRRPAKSKYRVVKMYGHQEEQTQQPTPEAILLEVQTLTGRKHQVRVHCASGLGRPIFLDPLYSTKPAAAASAPKQQSRDKKKAQKGGKETEIVDDEALPTAIQNVLKVGRYHPEQFFLHAKSLSILGVTVDAPFPTWWSDTFDEWELKKEA</sequence>
<dbReference type="PANTHER" id="PTHR21600:SF87">
    <property type="entry name" value="RNA PSEUDOURIDYLATE SYNTHASE DOMAIN-CONTAINING PROTEIN 1"/>
    <property type="match status" value="1"/>
</dbReference>
<dbReference type="EMBL" id="DS999421">
    <property type="protein sequence ID" value="EED86506.1"/>
    <property type="molecule type" value="Genomic_DNA"/>
</dbReference>
<dbReference type="GeneID" id="7444413"/>
<reference evidence="4 5" key="2">
    <citation type="journal article" date="2008" name="Nature">
        <title>The Phaeodactylum genome reveals the evolutionary history of diatom genomes.</title>
        <authorList>
            <person name="Bowler C."/>
            <person name="Allen A.E."/>
            <person name="Badger J.H."/>
            <person name="Grimwood J."/>
            <person name="Jabbari K."/>
            <person name="Kuo A."/>
            <person name="Maheswari U."/>
            <person name="Martens C."/>
            <person name="Maumus F."/>
            <person name="Otillar R.P."/>
            <person name="Rayko E."/>
            <person name="Salamov A."/>
            <person name="Vandepoele K."/>
            <person name="Beszteri B."/>
            <person name="Gruber A."/>
            <person name="Heijde M."/>
            <person name="Katinka M."/>
            <person name="Mock T."/>
            <person name="Valentin K."/>
            <person name="Verret F."/>
            <person name="Berges J.A."/>
            <person name="Brownlee C."/>
            <person name="Cadoret J.P."/>
            <person name="Chiovitti A."/>
            <person name="Choi C.J."/>
            <person name="Coesel S."/>
            <person name="De Martino A."/>
            <person name="Detter J.C."/>
            <person name="Durkin C."/>
            <person name="Falciatore A."/>
            <person name="Fournet J."/>
            <person name="Haruta M."/>
            <person name="Huysman M.J."/>
            <person name="Jenkins B.D."/>
            <person name="Jiroutova K."/>
            <person name="Jorgensen R.E."/>
            <person name="Joubert Y."/>
            <person name="Kaplan A."/>
            <person name="Kroger N."/>
            <person name="Kroth P.G."/>
            <person name="La Roche J."/>
            <person name="Lindquist E."/>
            <person name="Lommer M."/>
            <person name="Martin-Jezequel V."/>
            <person name="Lopez P.J."/>
            <person name="Lucas S."/>
            <person name="Mangogna M."/>
            <person name="McGinnis K."/>
            <person name="Medlin L.K."/>
            <person name="Montsant A."/>
            <person name="Oudot-Le Secq M.P."/>
            <person name="Napoli C."/>
            <person name="Obornik M."/>
            <person name="Parker M.S."/>
            <person name="Petit J.L."/>
            <person name="Porcel B.M."/>
            <person name="Poulsen N."/>
            <person name="Robison M."/>
            <person name="Rychlewski L."/>
            <person name="Rynearson T.A."/>
            <person name="Schmutz J."/>
            <person name="Shapiro H."/>
            <person name="Siaut M."/>
            <person name="Stanley M."/>
            <person name="Sussman M.R."/>
            <person name="Taylor A.R."/>
            <person name="Vardi A."/>
            <person name="von Dassow P."/>
            <person name="Vyverman W."/>
            <person name="Willis A."/>
            <person name="Wyrwicz L.S."/>
            <person name="Rokhsar D.S."/>
            <person name="Weissenbach J."/>
            <person name="Armbrust E.V."/>
            <person name="Green B.R."/>
            <person name="Van de Peer Y."/>
            <person name="Grigoriev I.V."/>
        </authorList>
    </citation>
    <scope>NUCLEOTIDE SEQUENCE [LARGE SCALE GENOMIC DNA]</scope>
    <source>
        <strain evidence="4 5">CCMP1335</strain>
    </source>
</reference>
<dbReference type="PANTHER" id="PTHR21600">
    <property type="entry name" value="MITOCHONDRIAL RNA PSEUDOURIDINE SYNTHASE"/>
    <property type="match status" value="1"/>
</dbReference>
<organism evidence="4 5">
    <name type="scientific">Thalassiosira pseudonana</name>
    <name type="common">Marine diatom</name>
    <name type="synonym">Cyclotella nana</name>
    <dbReference type="NCBI Taxonomy" id="35128"/>
    <lineage>
        <taxon>Eukaryota</taxon>
        <taxon>Sar</taxon>
        <taxon>Stramenopiles</taxon>
        <taxon>Ochrophyta</taxon>
        <taxon>Bacillariophyta</taxon>
        <taxon>Coscinodiscophyceae</taxon>
        <taxon>Thalassiosirophycidae</taxon>
        <taxon>Thalassiosirales</taxon>
        <taxon>Thalassiosiraceae</taxon>
        <taxon>Thalassiosira</taxon>
    </lineage>
</organism>
<dbReference type="HOGENOM" id="CLU_462745_0_0_1"/>
<feature type="compositionally biased region" description="Basic residues" evidence="2">
    <location>
        <begin position="246"/>
        <end position="259"/>
    </location>
</feature>
<evidence type="ECO:0000256" key="1">
    <source>
        <dbReference type="ARBA" id="ARBA00010876"/>
    </source>
</evidence>
<keyword evidence="5" id="KW-1185">Reference proteome</keyword>
<dbReference type="PaxDb" id="35128-Thaps25560"/>
<feature type="compositionally biased region" description="Basic residues" evidence="2">
    <location>
        <begin position="310"/>
        <end position="322"/>
    </location>
</feature>
<feature type="region of interest" description="Disordered" evidence="2">
    <location>
        <begin position="310"/>
        <end position="338"/>
    </location>
</feature>